<dbReference type="EC" id="2.7.7.7" evidence="2"/>
<evidence type="ECO:0000256" key="2">
    <source>
        <dbReference type="ARBA" id="ARBA00012417"/>
    </source>
</evidence>
<evidence type="ECO:0000259" key="9">
    <source>
        <dbReference type="Pfam" id="PF03175"/>
    </source>
</evidence>
<comment type="similarity">
    <text evidence="1">Belongs to the DNA polymerase type-B family.</text>
</comment>
<gene>
    <name evidence="10" type="ORF">NQ315_012322</name>
</gene>
<evidence type="ECO:0000256" key="1">
    <source>
        <dbReference type="ARBA" id="ARBA00005755"/>
    </source>
</evidence>
<comment type="catalytic activity">
    <reaction evidence="8">
        <text>DNA(n) + a 2'-deoxyribonucleoside 5'-triphosphate = DNA(n+1) + diphosphate</text>
        <dbReference type="Rhea" id="RHEA:22508"/>
        <dbReference type="Rhea" id="RHEA-COMP:17339"/>
        <dbReference type="Rhea" id="RHEA-COMP:17340"/>
        <dbReference type="ChEBI" id="CHEBI:33019"/>
        <dbReference type="ChEBI" id="CHEBI:61560"/>
        <dbReference type="ChEBI" id="CHEBI:173112"/>
        <dbReference type="EC" id="2.7.7.7"/>
    </reaction>
</comment>
<protein>
    <recommendedName>
        <fullName evidence="2">DNA-directed DNA polymerase</fullName>
        <ecNumber evidence="2">2.7.7.7</ecNumber>
    </recommendedName>
</protein>
<keyword evidence="11" id="KW-1185">Reference proteome</keyword>
<dbReference type="AlphaFoldDB" id="A0AAV8VCT6"/>
<dbReference type="GO" id="GO:0003887">
    <property type="term" value="F:DNA-directed DNA polymerase activity"/>
    <property type="evidence" value="ECO:0007669"/>
    <property type="project" value="UniProtKB-KW"/>
</dbReference>
<keyword evidence="7" id="KW-0238">DNA-binding</keyword>
<dbReference type="Pfam" id="PF03175">
    <property type="entry name" value="DNA_pol_B_2"/>
    <property type="match status" value="1"/>
</dbReference>
<evidence type="ECO:0000313" key="11">
    <source>
        <dbReference type="Proteomes" id="UP001159042"/>
    </source>
</evidence>
<dbReference type="Proteomes" id="UP001159042">
    <property type="component" value="Unassembled WGS sequence"/>
</dbReference>
<dbReference type="GO" id="GO:0003677">
    <property type="term" value="F:DNA binding"/>
    <property type="evidence" value="ECO:0007669"/>
    <property type="project" value="UniProtKB-KW"/>
</dbReference>
<keyword evidence="5" id="KW-0235">DNA replication</keyword>
<sequence>MLDYNPNDTSNYLLYFDVNALYSWAMSQYLPYGGFNWVSEIENFYVLSIPNTLTLDLPLCPEHRTPPNSKLSKLMTTLHKKERYVVHYTNLKKYLECGMKLDKIHRILQFNQSLWLKVYVDLNARLRANSTNEFEKKPF</sequence>
<dbReference type="EMBL" id="JANEYG010000156">
    <property type="protein sequence ID" value="KAJ8911908.1"/>
    <property type="molecule type" value="Genomic_DNA"/>
</dbReference>
<evidence type="ECO:0000256" key="6">
    <source>
        <dbReference type="ARBA" id="ARBA00022932"/>
    </source>
</evidence>
<dbReference type="InterPro" id="IPR043502">
    <property type="entry name" value="DNA/RNA_pol_sf"/>
</dbReference>
<evidence type="ECO:0000256" key="4">
    <source>
        <dbReference type="ARBA" id="ARBA00022695"/>
    </source>
</evidence>
<evidence type="ECO:0000256" key="3">
    <source>
        <dbReference type="ARBA" id="ARBA00022679"/>
    </source>
</evidence>
<dbReference type="SUPFAM" id="SSF56672">
    <property type="entry name" value="DNA/RNA polymerases"/>
    <property type="match status" value="1"/>
</dbReference>
<dbReference type="InterPro" id="IPR004868">
    <property type="entry name" value="DNA-dir_DNA_pol_B_mt/vir"/>
</dbReference>
<evidence type="ECO:0000256" key="7">
    <source>
        <dbReference type="ARBA" id="ARBA00023125"/>
    </source>
</evidence>
<evidence type="ECO:0000313" key="10">
    <source>
        <dbReference type="EMBL" id="KAJ8911908.1"/>
    </source>
</evidence>
<evidence type="ECO:0000256" key="8">
    <source>
        <dbReference type="ARBA" id="ARBA00049244"/>
    </source>
</evidence>
<comment type="caution">
    <text evidence="10">The sequence shown here is derived from an EMBL/GenBank/DDBJ whole genome shotgun (WGS) entry which is preliminary data.</text>
</comment>
<evidence type="ECO:0000256" key="5">
    <source>
        <dbReference type="ARBA" id="ARBA00022705"/>
    </source>
</evidence>
<accession>A0AAV8VCT6</accession>
<keyword evidence="6" id="KW-0239">DNA-directed DNA polymerase</keyword>
<feature type="domain" description="DNA-directed DNA polymerase family B mitochondria/virus" evidence="9">
    <location>
        <begin position="11"/>
        <end position="133"/>
    </location>
</feature>
<keyword evidence="4" id="KW-0548">Nucleotidyltransferase</keyword>
<organism evidence="10 11">
    <name type="scientific">Exocentrus adspersus</name>
    <dbReference type="NCBI Taxonomy" id="1586481"/>
    <lineage>
        <taxon>Eukaryota</taxon>
        <taxon>Metazoa</taxon>
        <taxon>Ecdysozoa</taxon>
        <taxon>Arthropoda</taxon>
        <taxon>Hexapoda</taxon>
        <taxon>Insecta</taxon>
        <taxon>Pterygota</taxon>
        <taxon>Neoptera</taxon>
        <taxon>Endopterygota</taxon>
        <taxon>Coleoptera</taxon>
        <taxon>Polyphaga</taxon>
        <taxon>Cucujiformia</taxon>
        <taxon>Chrysomeloidea</taxon>
        <taxon>Cerambycidae</taxon>
        <taxon>Lamiinae</taxon>
        <taxon>Acanthocinini</taxon>
        <taxon>Exocentrus</taxon>
    </lineage>
</organism>
<dbReference type="GO" id="GO:0006260">
    <property type="term" value="P:DNA replication"/>
    <property type="evidence" value="ECO:0007669"/>
    <property type="project" value="UniProtKB-KW"/>
</dbReference>
<keyword evidence="3" id="KW-0808">Transferase</keyword>
<proteinExistence type="inferred from homology"/>
<dbReference type="GO" id="GO:0000166">
    <property type="term" value="F:nucleotide binding"/>
    <property type="evidence" value="ECO:0007669"/>
    <property type="project" value="InterPro"/>
</dbReference>
<name>A0AAV8VCT6_9CUCU</name>
<reference evidence="10 11" key="1">
    <citation type="journal article" date="2023" name="Insect Mol. Biol.">
        <title>Genome sequencing provides insights into the evolution of gene families encoding plant cell wall-degrading enzymes in longhorned beetles.</title>
        <authorList>
            <person name="Shin N.R."/>
            <person name="Okamura Y."/>
            <person name="Kirsch R."/>
            <person name="Pauchet Y."/>
        </authorList>
    </citation>
    <scope>NUCLEOTIDE SEQUENCE [LARGE SCALE GENOMIC DNA]</scope>
    <source>
        <strain evidence="10">EAD_L_NR</strain>
    </source>
</reference>